<evidence type="ECO:0000256" key="2">
    <source>
        <dbReference type="ARBA" id="ARBA00022598"/>
    </source>
</evidence>
<sequence length="275" mass="33023">MKSKIIKNINLIKKITFLLKQKKLVKTNQKILLAISGGQDSVCLFFILFQLKNQWNWFLGIIYCNHLWQKDSFYSFWHNLKISYLFNLPMYLFVPSTKILTEEKARTWRYYRFQRITLFYNYEIIITAHTGSDRIETLFSNLMRGSGTEGLFSLKWVRYVNEENLKIIFPHLMIFLKTGLSFKKDKPFIETNFNLKKSSSSKWKKTQIKKKLNLFVLDIPKSSIFTNNILKAKKYSNCDKINLIFSKSNIEFKNYHYTGIQFKYKKYFFLNLKEL</sequence>
<evidence type="ECO:0000256" key="4">
    <source>
        <dbReference type="ARBA" id="ARBA00022741"/>
    </source>
</evidence>
<feature type="domain" description="tRNA(Ile)-lysidine/2-thiocytidine synthase N-terminal" evidence="7">
    <location>
        <begin position="30"/>
        <end position="173"/>
    </location>
</feature>
<dbReference type="SUPFAM" id="SSF52402">
    <property type="entry name" value="Adenine nucleotide alpha hydrolases-like"/>
    <property type="match status" value="1"/>
</dbReference>
<dbReference type="PANTHER" id="PTHR43033">
    <property type="entry name" value="TRNA(ILE)-LYSIDINE SYNTHASE-RELATED"/>
    <property type="match status" value="1"/>
</dbReference>
<dbReference type="GO" id="GO:0032267">
    <property type="term" value="F:tRNA(Ile)-lysidine synthase activity"/>
    <property type="evidence" value="ECO:0007669"/>
    <property type="project" value="UniProtKB-EC"/>
</dbReference>
<evidence type="ECO:0000313" key="8">
    <source>
        <dbReference type="EMBL" id="AIT94628.1"/>
    </source>
</evidence>
<protein>
    <recommendedName>
        <fullName evidence="1">tRNA(Ile)-lysidine synthetase</fullName>
        <ecNumber evidence="1">6.3.4.19</ecNumber>
    </recommendedName>
</protein>
<dbReference type="InterPro" id="IPR012795">
    <property type="entry name" value="tRNA_Ile_lys_synt_N"/>
</dbReference>
<keyword evidence="8" id="KW-0934">Plastid</keyword>
<dbReference type="EC" id="6.3.4.19" evidence="1"/>
<dbReference type="GO" id="GO:0008033">
    <property type="term" value="P:tRNA processing"/>
    <property type="evidence" value="ECO:0007669"/>
    <property type="project" value="UniProtKB-KW"/>
</dbReference>
<dbReference type="GO" id="GO:0005524">
    <property type="term" value="F:ATP binding"/>
    <property type="evidence" value="ECO:0007669"/>
    <property type="project" value="UniProtKB-KW"/>
</dbReference>
<evidence type="ECO:0000256" key="6">
    <source>
        <dbReference type="ARBA" id="ARBA00048539"/>
    </source>
</evidence>
<organism evidence="8">
    <name type="scientific">Pleurastrosarcina brevispinosa</name>
    <dbReference type="NCBI Taxonomy" id="163096"/>
    <lineage>
        <taxon>Eukaryota</taxon>
        <taxon>Viridiplantae</taxon>
        <taxon>Chlorophyta</taxon>
        <taxon>core chlorophytes</taxon>
        <taxon>Trebouxiophyceae</taxon>
        <taxon>Trebouxiophyceae incertae sedis</taxon>
        <taxon>Pleurastrosarcina</taxon>
    </lineage>
</organism>
<dbReference type="AlphaFoldDB" id="A0A097KN81"/>
<dbReference type="InterPro" id="IPR011063">
    <property type="entry name" value="TilS/TtcA_N"/>
</dbReference>
<keyword evidence="3" id="KW-0819">tRNA processing</keyword>
<dbReference type="NCBIfam" id="TIGR02432">
    <property type="entry name" value="lysidine_TilS_N"/>
    <property type="match status" value="1"/>
</dbReference>
<dbReference type="InterPro" id="IPR012094">
    <property type="entry name" value="tRNA_Ile_lys_synt"/>
</dbReference>
<proteinExistence type="predicted"/>
<dbReference type="Gene3D" id="3.40.50.620">
    <property type="entry name" value="HUPs"/>
    <property type="match status" value="1"/>
</dbReference>
<dbReference type="InterPro" id="IPR014729">
    <property type="entry name" value="Rossmann-like_a/b/a_fold"/>
</dbReference>
<keyword evidence="8" id="KW-0150">Chloroplast</keyword>
<geneLocation type="chloroplast" evidence="8"/>
<gene>
    <name evidence="8" type="primary">ycf62a</name>
</gene>
<evidence type="ECO:0000256" key="3">
    <source>
        <dbReference type="ARBA" id="ARBA00022694"/>
    </source>
</evidence>
<keyword evidence="4" id="KW-0547">Nucleotide-binding</keyword>
<keyword evidence="2" id="KW-0436">Ligase</keyword>
<keyword evidence="5" id="KW-0067">ATP-binding</keyword>
<evidence type="ECO:0000256" key="1">
    <source>
        <dbReference type="ARBA" id="ARBA00013267"/>
    </source>
</evidence>
<comment type="catalytic activity">
    <reaction evidence="6">
        <text>cytidine(34) in tRNA(Ile2) + L-lysine + ATP = lysidine(34) in tRNA(Ile2) + AMP + diphosphate + H(+)</text>
        <dbReference type="Rhea" id="RHEA:43744"/>
        <dbReference type="Rhea" id="RHEA-COMP:10625"/>
        <dbReference type="Rhea" id="RHEA-COMP:10670"/>
        <dbReference type="ChEBI" id="CHEBI:15378"/>
        <dbReference type="ChEBI" id="CHEBI:30616"/>
        <dbReference type="ChEBI" id="CHEBI:32551"/>
        <dbReference type="ChEBI" id="CHEBI:33019"/>
        <dbReference type="ChEBI" id="CHEBI:82748"/>
        <dbReference type="ChEBI" id="CHEBI:83665"/>
        <dbReference type="ChEBI" id="CHEBI:456215"/>
        <dbReference type="EC" id="6.3.4.19"/>
    </reaction>
</comment>
<dbReference type="CDD" id="cd01992">
    <property type="entry name" value="TilS_N"/>
    <property type="match status" value="1"/>
</dbReference>
<dbReference type="Pfam" id="PF01171">
    <property type="entry name" value="ATP_bind_3"/>
    <property type="match status" value="1"/>
</dbReference>
<evidence type="ECO:0000256" key="5">
    <source>
        <dbReference type="ARBA" id="ARBA00022840"/>
    </source>
</evidence>
<reference evidence="8" key="1">
    <citation type="journal article" date="2014" name="BMC Evol. Biol.">
        <title>Chloroplast phylogenomic analysis resolves deep-level relationships within the green algal class Trebouxiophyceae.</title>
        <authorList>
            <person name="Lemieux C."/>
            <person name="Otis C."/>
            <person name="Turmel M."/>
        </authorList>
    </citation>
    <scope>NUCLEOTIDE SEQUENCE</scope>
</reference>
<accession>A0A097KN81</accession>
<dbReference type="PANTHER" id="PTHR43033:SF1">
    <property type="entry name" value="TRNA(ILE)-LYSIDINE SYNTHASE-RELATED"/>
    <property type="match status" value="1"/>
</dbReference>
<dbReference type="EMBL" id="KM462875">
    <property type="protein sequence ID" value="AIT94628.1"/>
    <property type="molecule type" value="Genomic_DNA"/>
</dbReference>
<name>A0A097KN81_9CHLO</name>
<evidence type="ECO:0000259" key="7">
    <source>
        <dbReference type="Pfam" id="PF01171"/>
    </source>
</evidence>